<feature type="transmembrane region" description="Helical" evidence="5">
    <location>
        <begin position="100"/>
        <end position="122"/>
    </location>
</feature>
<organism evidence="7 8">
    <name type="scientific">Paracoccus laeviglucosivorans</name>
    <dbReference type="NCBI Taxonomy" id="1197861"/>
    <lineage>
        <taxon>Bacteria</taxon>
        <taxon>Pseudomonadati</taxon>
        <taxon>Pseudomonadota</taxon>
        <taxon>Alphaproteobacteria</taxon>
        <taxon>Rhodobacterales</taxon>
        <taxon>Paracoccaceae</taxon>
        <taxon>Paracoccus</taxon>
    </lineage>
</organism>
<keyword evidence="4 5" id="KW-0472">Membrane</keyword>
<feature type="transmembrane region" description="Helical" evidence="5">
    <location>
        <begin position="277"/>
        <end position="299"/>
    </location>
</feature>
<keyword evidence="2 5" id="KW-0812">Transmembrane</keyword>
<evidence type="ECO:0000256" key="3">
    <source>
        <dbReference type="ARBA" id="ARBA00022989"/>
    </source>
</evidence>
<feature type="transmembrane region" description="Helical" evidence="5">
    <location>
        <begin position="222"/>
        <end position="245"/>
    </location>
</feature>
<name>A0A521CM93_9RHOB</name>
<feature type="transmembrane region" description="Helical" evidence="5">
    <location>
        <begin position="129"/>
        <end position="148"/>
    </location>
</feature>
<dbReference type="Gene3D" id="1.10.3730.20">
    <property type="match status" value="1"/>
</dbReference>
<feature type="domain" description="EamA" evidence="6">
    <location>
        <begin position="162"/>
        <end position="293"/>
    </location>
</feature>
<dbReference type="GO" id="GO:0016020">
    <property type="term" value="C:membrane"/>
    <property type="evidence" value="ECO:0007669"/>
    <property type="project" value="UniProtKB-SubCell"/>
</dbReference>
<dbReference type="InterPro" id="IPR050638">
    <property type="entry name" value="AA-Vitamin_Transporters"/>
</dbReference>
<evidence type="ECO:0000256" key="5">
    <source>
        <dbReference type="SAM" id="Phobius"/>
    </source>
</evidence>
<gene>
    <name evidence="7" type="ORF">SAMN06265221_10531</name>
</gene>
<feature type="transmembrane region" description="Helical" evidence="5">
    <location>
        <begin position="40"/>
        <end position="61"/>
    </location>
</feature>
<comment type="subcellular location">
    <subcellularLocation>
        <location evidence="1">Membrane</location>
        <topology evidence="1">Multi-pass membrane protein</topology>
    </subcellularLocation>
</comment>
<dbReference type="Pfam" id="PF00892">
    <property type="entry name" value="EamA"/>
    <property type="match status" value="2"/>
</dbReference>
<evidence type="ECO:0000259" key="6">
    <source>
        <dbReference type="Pfam" id="PF00892"/>
    </source>
</evidence>
<keyword evidence="3 5" id="KW-1133">Transmembrane helix</keyword>
<feature type="transmembrane region" description="Helical" evidence="5">
    <location>
        <begin position="160"/>
        <end position="177"/>
    </location>
</feature>
<dbReference type="RefSeq" id="WP_142662584.1">
    <property type="nucleotide sequence ID" value="NZ_FXTK01000005.1"/>
</dbReference>
<feature type="transmembrane region" description="Helical" evidence="5">
    <location>
        <begin position="14"/>
        <end position="34"/>
    </location>
</feature>
<feature type="transmembrane region" description="Helical" evidence="5">
    <location>
        <begin position="73"/>
        <end position="94"/>
    </location>
</feature>
<feature type="domain" description="EamA" evidence="6">
    <location>
        <begin position="16"/>
        <end position="146"/>
    </location>
</feature>
<keyword evidence="8" id="KW-1185">Reference proteome</keyword>
<evidence type="ECO:0000256" key="1">
    <source>
        <dbReference type="ARBA" id="ARBA00004141"/>
    </source>
</evidence>
<dbReference type="PANTHER" id="PTHR32322">
    <property type="entry name" value="INNER MEMBRANE TRANSPORTER"/>
    <property type="match status" value="1"/>
</dbReference>
<accession>A0A521CM93</accession>
<feature type="transmembrane region" description="Helical" evidence="5">
    <location>
        <begin position="189"/>
        <end position="210"/>
    </location>
</feature>
<evidence type="ECO:0000256" key="2">
    <source>
        <dbReference type="ARBA" id="ARBA00022692"/>
    </source>
</evidence>
<evidence type="ECO:0000313" key="8">
    <source>
        <dbReference type="Proteomes" id="UP000319014"/>
    </source>
</evidence>
<dbReference type="InterPro" id="IPR037185">
    <property type="entry name" value="EmrE-like"/>
</dbReference>
<dbReference type="AlphaFoldDB" id="A0A521CM93"/>
<dbReference type="OrthoDB" id="9810556at2"/>
<evidence type="ECO:0000313" key="7">
    <source>
        <dbReference type="EMBL" id="SMO60563.1"/>
    </source>
</evidence>
<proteinExistence type="predicted"/>
<evidence type="ECO:0000256" key="4">
    <source>
        <dbReference type="ARBA" id="ARBA00023136"/>
    </source>
</evidence>
<feature type="transmembrane region" description="Helical" evidence="5">
    <location>
        <begin position="252"/>
        <end position="271"/>
    </location>
</feature>
<dbReference type="EMBL" id="FXTK01000005">
    <property type="protein sequence ID" value="SMO60563.1"/>
    <property type="molecule type" value="Genomic_DNA"/>
</dbReference>
<sequence length="303" mass="31628">MNGTIHTRMEPRDWALLLLLSLIWGGSFFLIGISVAQIPVLTLVALRVGFAALALWAICAVRGRPVPRDPKVWGAFFVMGLINNVLPFSLIAYAQTGLPAGVASILNATTPLFTVLVSAAVLADERASVMKLAGVVLGLGGVALMIGLDKMAGHANPLPNQLAMLGAAICYAFSGAYGRRFGRMGVDPLVTAAGMVTASTIMLGPVALAMDGWPHGIDTTHWLAAATLGILCTGVAYVLYFGILARAGATNISLVTFLVPVSAILLAWAFLDETLGPAHILGMAVIAAGLSLIDGRLYARKPR</sequence>
<dbReference type="PANTHER" id="PTHR32322:SF9">
    <property type="entry name" value="AMINO-ACID METABOLITE EFFLUX PUMP-RELATED"/>
    <property type="match status" value="1"/>
</dbReference>
<dbReference type="SUPFAM" id="SSF103481">
    <property type="entry name" value="Multidrug resistance efflux transporter EmrE"/>
    <property type="match status" value="2"/>
</dbReference>
<protein>
    <submittedName>
        <fullName evidence="7">Threonine/homoserine efflux transporter RhtA</fullName>
    </submittedName>
</protein>
<dbReference type="Proteomes" id="UP000319014">
    <property type="component" value="Unassembled WGS sequence"/>
</dbReference>
<dbReference type="InterPro" id="IPR000620">
    <property type="entry name" value="EamA_dom"/>
</dbReference>
<reference evidence="7 8" key="1">
    <citation type="submission" date="2017-05" db="EMBL/GenBank/DDBJ databases">
        <authorList>
            <person name="Varghese N."/>
            <person name="Submissions S."/>
        </authorList>
    </citation>
    <scope>NUCLEOTIDE SEQUENCE [LARGE SCALE GENOMIC DNA]</scope>
    <source>
        <strain evidence="7 8">DSM 100094</strain>
    </source>
</reference>